<comment type="caution">
    <text evidence="1">The sequence shown here is derived from an EMBL/GenBank/DDBJ whole genome shotgun (WGS) entry which is preliminary data.</text>
</comment>
<proteinExistence type="predicted"/>
<dbReference type="EMBL" id="BMAW01098582">
    <property type="protein sequence ID" value="GFS85528.1"/>
    <property type="molecule type" value="Genomic_DNA"/>
</dbReference>
<accession>A0A8X6MZ78</accession>
<organism evidence="1 2">
    <name type="scientific">Nephila pilipes</name>
    <name type="common">Giant wood spider</name>
    <name type="synonym">Nephila maculata</name>
    <dbReference type="NCBI Taxonomy" id="299642"/>
    <lineage>
        <taxon>Eukaryota</taxon>
        <taxon>Metazoa</taxon>
        <taxon>Ecdysozoa</taxon>
        <taxon>Arthropoda</taxon>
        <taxon>Chelicerata</taxon>
        <taxon>Arachnida</taxon>
        <taxon>Araneae</taxon>
        <taxon>Araneomorphae</taxon>
        <taxon>Entelegynae</taxon>
        <taxon>Araneoidea</taxon>
        <taxon>Nephilidae</taxon>
        <taxon>Nephila</taxon>
    </lineage>
</organism>
<evidence type="ECO:0000313" key="1">
    <source>
        <dbReference type="EMBL" id="GFS85528.1"/>
    </source>
</evidence>
<name>A0A8X6MZ78_NEPPI</name>
<dbReference type="Proteomes" id="UP000887013">
    <property type="component" value="Unassembled WGS sequence"/>
</dbReference>
<protein>
    <submittedName>
        <fullName evidence="1">Uncharacterized protein</fullName>
    </submittedName>
</protein>
<sequence length="102" mass="12369">MLWKTSSDFTERNEEYEAIKENFKERDLHKKYENLEPWRYFGGTRNNFQNRGASGREVRNVNQAYITRNPMITSSRNYNQKSLYYDCGYPDHLSRTFPRRGQ</sequence>
<dbReference type="AlphaFoldDB" id="A0A8X6MZ78"/>
<evidence type="ECO:0000313" key="2">
    <source>
        <dbReference type="Proteomes" id="UP000887013"/>
    </source>
</evidence>
<keyword evidence="2" id="KW-1185">Reference proteome</keyword>
<reference evidence="1" key="1">
    <citation type="submission" date="2020-08" db="EMBL/GenBank/DDBJ databases">
        <title>Multicomponent nature underlies the extraordinary mechanical properties of spider dragline silk.</title>
        <authorList>
            <person name="Kono N."/>
            <person name="Nakamura H."/>
            <person name="Mori M."/>
            <person name="Yoshida Y."/>
            <person name="Ohtoshi R."/>
            <person name="Malay A.D."/>
            <person name="Moran D.A.P."/>
            <person name="Tomita M."/>
            <person name="Numata K."/>
            <person name="Arakawa K."/>
        </authorList>
    </citation>
    <scope>NUCLEOTIDE SEQUENCE</scope>
</reference>
<gene>
    <name evidence="1" type="ORF">NPIL_150481</name>
</gene>